<evidence type="ECO:0000313" key="1">
    <source>
        <dbReference type="EMBL" id="KAF2868855.1"/>
    </source>
</evidence>
<dbReference type="Proteomes" id="UP000481861">
    <property type="component" value="Unassembled WGS sequence"/>
</dbReference>
<dbReference type="AlphaFoldDB" id="A0A7C8M6M9"/>
<gene>
    <name evidence="1" type="ORF">BDV95DRAFT_579509</name>
</gene>
<sequence length="184" mass="20887">MSKTTIKVLRHHQHLSRVCLTEAWAFTEPELMDFVAQHSSSLSCLMLEYPVLGGSWETVLKGIARATQNKLQFLGVRRPMKIDWNTNSIAEVDIPVSELPRFTHPVDLEFPWVSKDHCFEQVNGGVDGSPPYGRPFQHTGDRTDSSPIIELGEGEHFDNIRNIRSRRIGWQHLDISRAGCHCIA</sequence>
<dbReference type="OrthoDB" id="3775192at2759"/>
<keyword evidence="2" id="KW-1185">Reference proteome</keyword>
<organism evidence="1 2">
    <name type="scientific">Massariosphaeria phaeospora</name>
    <dbReference type="NCBI Taxonomy" id="100035"/>
    <lineage>
        <taxon>Eukaryota</taxon>
        <taxon>Fungi</taxon>
        <taxon>Dikarya</taxon>
        <taxon>Ascomycota</taxon>
        <taxon>Pezizomycotina</taxon>
        <taxon>Dothideomycetes</taxon>
        <taxon>Pleosporomycetidae</taxon>
        <taxon>Pleosporales</taxon>
        <taxon>Pleosporales incertae sedis</taxon>
        <taxon>Massariosphaeria</taxon>
    </lineage>
</organism>
<name>A0A7C8M6M9_9PLEO</name>
<accession>A0A7C8M6M9</accession>
<protein>
    <submittedName>
        <fullName evidence="1">Uncharacterized protein</fullName>
    </submittedName>
</protein>
<dbReference type="EMBL" id="JAADJZ010000018">
    <property type="protein sequence ID" value="KAF2868855.1"/>
    <property type="molecule type" value="Genomic_DNA"/>
</dbReference>
<comment type="caution">
    <text evidence="1">The sequence shown here is derived from an EMBL/GenBank/DDBJ whole genome shotgun (WGS) entry which is preliminary data.</text>
</comment>
<reference evidence="1 2" key="1">
    <citation type="submission" date="2020-01" db="EMBL/GenBank/DDBJ databases">
        <authorList>
            <consortium name="DOE Joint Genome Institute"/>
            <person name="Haridas S."/>
            <person name="Albert R."/>
            <person name="Binder M."/>
            <person name="Bloem J."/>
            <person name="Labutti K."/>
            <person name="Salamov A."/>
            <person name="Andreopoulos B."/>
            <person name="Baker S.E."/>
            <person name="Barry K."/>
            <person name="Bills G."/>
            <person name="Bluhm B.H."/>
            <person name="Cannon C."/>
            <person name="Castanera R."/>
            <person name="Culley D.E."/>
            <person name="Daum C."/>
            <person name="Ezra D."/>
            <person name="Gonzalez J.B."/>
            <person name="Henrissat B."/>
            <person name="Kuo A."/>
            <person name="Liang C."/>
            <person name="Lipzen A."/>
            <person name="Lutzoni F."/>
            <person name="Magnuson J."/>
            <person name="Mondo S."/>
            <person name="Nolan M."/>
            <person name="Ohm R."/>
            <person name="Pangilinan J."/>
            <person name="Park H.-J.H."/>
            <person name="Ramirez L."/>
            <person name="Alfaro M."/>
            <person name="Sun H."/>
            <person name="Tritt A."/>
            <person name="Yoshinaga Y."/>
            <person name="Zwiers L.-H.L."/>
            <person name="Turgeon B.G."/>
            <person name="Goodwin S.B."/>
            <person name="Spatafora J.W."/>
            <person name="Crous P.W."/>
            <person name="Grigoriev I.V."/>
        </authorList>
    </citation>
    <scope>NUCLEOTIDE SEQUENCE [LARGE SCALE GENOMIC DNA]</scope>
    <source>
        <strain evidence="1 2">CBS 611.86</strain>
    </source>
</reference>
<evidence type="ECO:0000313" key="2">
    <source>
        <dbReference type="Proteomes" id="UP000481861"/>
    </source>
</evidence>
<proteinExistence type="predicted"/>